<protein>
    <recommendedName>
        <fullName evidence="4">HEAT repeat domain-containing protein</fullName>
    </recommendedName>
</protein>
<name>A0A2S5A8M3_9SPHI</name>
<accession>A0A2S5A8M3</accession>
<keyword evidence="3" id="KW-1185">Reference proteome</keyword>
<dbReference type="SUPFAM" id="SSF48371">
    <property type="entry name" value="ARM repeat"/>
    <property type="match status" value="1"/>
</dbReference>
<sequence>MGGGELYAILKNLSLLEGLFFTCFACLLLGVTFTFFYLLTVNWHHRRKKQQRDFIEEFICNVILESDELADTDISIPPAISELLTHNYYKEFILNELLIAKKNLQGSAGHVLKSLYEQLSLNNYSQSKLKKHGWHHKVKGIQELAEMEQVSALHQLYPLINSKNEALRGAALSAIVKLSGFEGLKFIENLSYPLSEWLQINLLNDLPKHAGNHLKGIEKWLLSSNTSVVVFALKLTRVYQLFELYQQVSDCLKHKEEIVRIEAVRSLQFIYNESTPSSLIQSYHNQENKRYQLIVLSALTEMVTNEDIPFLLSEFKASDDDIKLAAGRTLLKSNEIDLESLSYSNLHPWSSIIKQIKSEVA</sequence>
<keyword evidence="1" id="KW-0812">Transmembrane</keyword>
<evidence type="ECO:0008006" key="4">
    <source>
        <dbReference type="Google" id="ProtNLM"/>
    </source>
</evidence>
<dbReference type="InterPro" id="IPR011989">
    <property type="entry name" value="ARM-like"/>
</dbReference>
<dbReference type="Proteomes" id="UP000236893">
    <property type="component" value="Unassembled WGS sequence"/>
</dbReference>
<reference evidence="2 3" key="1">
    <citation type="submission" date="2018-01" db="EMBL/GenBank/DDBJ databases">
        <authorList>
            <person name="Gaut B.S."/>
            <person name="Morton B.R."/>
            <person name="Clegg M.T."/>
            <person name="Duvall M.R."/>
        </authorList>
    </citation>
    <scope>NUCLEOTIDE SEQUENCE [LARGE SCALE GENOMIC DNA]</scope>
    <source>
        <strain evidence="2 3">HR-AV</strain>
    </source>
</reference>
<evidence type="ECO:0000256" key="1">
    <source>
        <dbReference type="SAM" id="Phobius"/>
    </source>
</evidence>
<dbReference type="InterPro" id="IPR016024">
    <property type="entry name" value="ARM-type_fold"/>
</dbReference>
<gene>
    <name evidence="2" type="ORF">C3K47_04215</name>
</gene>
<dbReference type="EMBL" id="PQVF01000002">
    <property type="protein sequence ID" value="POY38607.1"/>
    <property type="molecule type" value="Genomic_DNA"/>
</dbReference>
<feature type="transmembrane region" description="Helical" evidence="1">
    <location>
        <begin position="19"/>
        <end position="39"/>
    </location>
</feature>
<organism evidence="2 3">
    <name type="scientific">Solitalea longa</name>
    <dbReference type="NCBI Taxonomy" id="2079460"/>
    <lineage>
        <taxon>Bacteria</taxon>
        <taxon>Pseudomonadati</taxon>
        <taxon>Bacteroidota</taxon>
        <taxon>Sphingobacteriia</taxon>
        <taxon>Sphingobacteriales</taxon>
        <taxon>Sphingobacteriaceae</taxon>
        <taxon>Solitalea</taxon>
    </lineage>
</organism>
<keyword evidence="1" id="KW-0472">Membrane</keyword>
<evidence type="ECO:0000313" key="3">
    <source>
        <dbReference type="Proteomes" id="UP000236893"/>
    </source>
</evidence>
<proteinExistence type="predicted"/>
<dbReference type="Gene3D" id="1.25.10.10">
    <property type="entry name" value="Leucine-rich Repeat Variant"/>
    <property type="match status" value="1"/>
</dbReference>
<evidence type="ECO:0000313" key="2">
    <source>
        <dbReference type="EMBL" id="POY38607.1"/>
    </source>
</evidence>
<comment type="caution">
    <text evidence="2">The sequence shown here is derived from an EMBL/GenBank/DDBJ whole genome shotgun (WGS) entry which is preliminary data.</text>
</comment>
<dbReference type="AlphaFoldDB" id="A0A2S5A8M3"/>
<keyword evidence="1" id="KW-1133">Transmembrane helix</keyword>